<dbReference type="NCBIfam" id="NF041576">
    <property type="entry name" value="bacphytchrmBphP"/>
    <property type="match status" value="1"/>
</dbReference>
<dbReference type="GO" id="GO:0009881">
    <property type="term" value="F:photoreceptor activity"/>
    <property type="evidence" value="ECO:0007669"/>
    <property type="project" value="UniProtKB-KW"/>
</dbReference>
<keyword evidence="1" id="KW-0600">Photoreceptor protein</keyword>
<dbReference type="PRINTS" id="PR01033">
    <property type="entry name" value="PHYTOCHROME"/>
</dbReference>
<dbReference type="STRING" id="325777.GW15_0209260"/>
<dbReference type="GeneID" id="58005216"/>
<dbReference type="eggNOG" id="COG4251">
    <property type="taxonomic scope" value="Bacteria"/>
</dbReference>
<protein>
    <submittedName>
        <fullName evidence="5">Phytochrome</fullName>
    </submittedName>
</protein>
<dbReference type="Gene3D" id="3.30.450.40">
    <property type="match status" value="1"/>
</dbReference>
<comment type="caution">
    <text evidence="5">The sequence shown here is derived from an EMBL/GenBank/DDBJ whole genome shotgun (WGS) entry which is preliminary data.</text>
</comment>
<gene>
    <name evidence="5" type="ORF">GW15_0209260</name>
</gene>
<evidence type="ECO:0000256" key="4">
    <source>
        <dbReference type="ARBA" id="ARBA00023170"/>
    </source>
</evidence>
<dbReference type="SUPFAM" id="SSF55781">
    <property type="entry name" value="GAF domain-like"/>
    <property type="match status" value="2"/>
</dbReference>
<dbReference type="InterPro" id="IPR029016">
    <property type="entry name" value="GAF-like_dom_sf"/>
</dbReference>
<dbReference type="HOGENOM" id="CLU_000445_50_5_6"/>
<dbReference type="RefSeq" id="WP_042822421.1">
    <property type="nucleotide sequence ID" value="NZ_CP053649.1"/>
</dbReference>
<dbReference type="Pfam" id="PF08446">
    <property type="entry name" value="PAS_2"/>
    <property type="match status" value="1"/>
</dbReference>
<evidence type="ECO:0000256" key="1">
    <source>
        <dbReference type="ARBA" id="ARBA00022543"/>
    </source>
</evidence>
<dbReference type="InterPro" id="IPR013654">
    <property type="entry name" value="PAS_2"/>
</dbReference>
<reference evidence="5 6" key="1">
    <citation type="submission" date="2014-09" db="EMBL/GenBank/DDBJ databases">
        <title>A draft genome sequence for Xanthomonas axonopodis pv. vasculorum NCPPB 900.</title>
        <authorList>
            <person name="Harrison J."/>
            <person name="Studholme D.J."/>
        </authorList>
    </citation>
    <scope>NUCLEOTIDE SEQUENCE [LARGE SCALE GENOMIC DNA]</scope>
    <source>
        <strain evidence="5 6">NCPPB 900</strain>
    </source>
</reference>
<dbReference type="EMBL" id="JPHD02000068">
    <property type="protein sequence ID" value="KGE52336.1"/>
    <property type="molecule type" value="Genomic_DNA"/>
</dbReference>
<dbReference type="InterPro" id="IPR013515">
    <property type="entry name" value="Phytochrome_cen-reg"/>
</dbReference>
<evidence type="ECO:0000256" key="3">
    <source>
        <dbReference type="ARBA" id="ARBA00022991"/>
    </source>
</evidence>
<dbReference type="Pfam" id="PF13426">
    <property type="entry name" value="PAS_9"/>
    <property type="match status" value="1"/>
</dbReference>
<evidence type="ECO:0000313" key="5">
    <source>
        <dbReference type="EMBL" id="KGE52336.1"/>
    </source>
</evidence>
<dbReference type="PANTHER" id="PTHR43065">
    <property type="entry name" value="SENSOR HISTIDINE KINASE"/>
    <property type="match status" value="1"/>
</dbReference>
<dbReference type="SMART" id="SM00065">
    <property type="entry name" value="GAF"/>
    <property type="match status" value="1"/>
</dbReference>
<keyword evidence="4" id="KW-0675">Receptor</keyword>
<organism evidence="5 6">
    <name type="scientific">Xanthomonas axonopodis pv. vasculorum</name>
    <dbReference type="NCBI Taxonomy" id="325777"/>
    <lineage>
        <taxon>Bacteria</taxon>
        <taxon>Pseudomonadati</taxon>
        <taxon>Pseudomonadota</taxon>
        <taxon>Gammaproteobacteria</taxon>
        <taxon>Lysobacterales</taxon>
        <taxon>Lysobacteraceae</taxon>
        <taxon>Xanthomonas</taxon>
    </lineage>
</organism>
<dbReference type="PROSITE" id="PS50046">
    <property type="entry name" value="PHYTOCHROME_2"/>
    <property type="match status" value="1"/>
</dbReference>
<keyword evidence="2" id="KW-0716">Sensory transduction</keyword>
<dbReference type="Proteomes" id="UP000028012">
    <property type="component" value="Unassembled WGS sequence"/>
</dbReference>
<dbReference type="Pfam" id="PF01590">
    <property type="entry name" value="GAF"/>
    <property type="match status" value="1"/>
</dbReference>
<accession>A0A098Q044</accession>
<dbReference type="InterPro" id="IPR000014">
    <property type="entry name" value="PAS"/>
</dbReference>
<dbReference type="InterPro" id="IPR035965">
    <property type="entry name" value="PAS-like_dom_sf"/>
</dbReference>
<sequence length="634" mass="70660">MNQPTEPLDMDVCAREPIHIPGLIQPYGVLLVVEPADGRIVQASSTAADLLGVPMDALLDMPYTQVLELPDAQPLPVDDQPQHLLHADVRFPQRSAPTDHPWVAAWHLYPEQWLIEIEPRDARLMDVTLREALPLLRSIERDAGIDEAAVRAAKGLRSMIGFDRVMVYRFDEEWNGDVIAEARQPELEAYLGLHYPASDIPAQARALYLRNRVRQIADVRYQPSPIQPTLHPRLGTPVDLSDVSLRSVSPVHLEYLANMGVSATLVSSIVVNDALWGLISCHHYSPHFTSHAMRDATDAVTRALSGRIGALQAVGRARLESVLLTIREKLITDFNDAEHLTVDMLADMAPDLMDVVDADGVAIFHGNEISRHGSVPDAEALRRIRDHIESEHHDALREDAVGALHVDAIGEVFPELADLAPLAAGFIFVPLMPQSRSALLWTRREQVQQVKWAGNPQLAKLQDIPNSRLSPRKSFDLWQQTVRGRARRWSALHLESARSLRVLIELMERKRFQQDFTLLEASLSRLRDGVAIIERGASGAAHRLMFVNPAFAELSQTEVADLIGCDILALLADDAARGKVELLEEALRLGRAAYVTLPLRTRDGAPVYRQFHLEPLPSPSSVTAHWLLQLRDPE</sequence>
<evidence type="ECO:0000256" key="2">
    <source>
        <dbReference type="ARBA" id="ARBA00022606"/>
    </source>
</evidence>
<dbReference type="SUPFAM" id="SSF55785">
    <property type="entry name" value="PYP-like sensor domain (PAS domain)"/>
    <property type="match status" value="2"/>
</dbReference>
<dbReference type="Gene3D" id="3.30.450.270">
    <property type="match status" value="1"/>
</dbReference>
<dbReference type="GO" id="GO:0009584">
    <property type="term" value="P:detection of visible light"/>
    <property type="evidence" value="ECO:0007669"/>
    <property type="project" value="InterPro"/>
</dbReference>
<dbReference type="InterPro" id="IPR053587">
    <property type="entry name" value="Bacterial_phytochrome-like"/>
</dbReference>
<dbReference type="Gene3D" id="3.30.450.20">
    <property type="entry name" value="PAS domain"/>
    <property type="match status" value="2"/>
</dbReference>
<dbReference type="SMART" id="SM00091">
    <property type="entry name" value="PAS"/>
    <property type="match status" value="2"/>
</dbReference>
<dbReference type="GO" id="GO:0006355">
    <property type="term" value="P:regulation of DNA-templated transcription"/>
    <property type="evidence" value="ECO:0007669"/>
    <property type="project" value="InterPro"/>
</dbReference>
<keyword evidence="3" id="KW-0157">Chromophore</keyword>
<dbReference type="AlphaFoldDB" id="A0A098Q044"/>
<dbReference type="InterPro" id="IPR001294">
    <property type="entry name" value="Phytochrome"/>
</dbReference>
<dbReference type="InterPro" id="IPR003018">
    <property type="entry name" value="GAF"/>
</dbReference>
<dbReference type="PANTHER" id="PTHR43065:SF42">
    <property type="entry name" value="TWO-COMPONENT SENSOR PPRA"/>
    <property type="match status" value="1"/>
</dbReference>
<dbReference type="Pfam" id="PF00360">
    <property type="entry name" value="PHY"/>
    <property type="match status" value="1"/>
</dbReference>
<dbReference type="CDD" id="cd00130">
    <property type="entry name" value="PAS"/>
    <property type="match status" value="1"/>
</dbReference>
<evidence type="ECO:0000313" key="6">
    <source>
        <dbReference type="Proteomes" id="UP000028012"/>
    </source>
</evidence>
<dbReference type="InterPro" id="IPR016132">
    <property type="entry name" value="Phyto_chromo_attachment"/>
</dbReference>
<proteinExistence type="predicted"/>
<dbReference type="InterPro" id="IPR043150">
    <property type="entry name" value="Phytochrome_PHY_sf"/>
</dbReference>
<name>A0A098Q044_9XANT</name>